<dbReference type="SUPFAM" id="SSF55874">
    <property type="entry name" value="ATPase domain of HSP90 chaperone/DNA topoisomerase II/histidine kinase"/>
    <property type="match status" value="1"/>
</dbReference>
<dbReference type="Proteomes" id="UP000251135">
    <property type="component" value="Unassembled WGS sequence"/>
</dbReference>
<reference evidence="10 11" key="1">
    <citation type="submission" date="2017-02" db="EMBL/GenBank/DDBJ databases">
        <title>Arcobacter caeni sp. nov, a new Arcobacter species isolated from reclaimed water.</title>
        <authorList>
            <person name="Figueras M.J."/>
            <person name="Perez-Cataluna A."/>
            <person name="Salas-Masso N."/>
        </authorList>
    </citation>
    <scope>NUCLEOTIDE SEQUENCE [LARGE SCALE GENOMIC DNA]</scope>
    <source>
        <strain evidence="10 11">RW17-10</strain>
    </source>
</reference>
<dbReference type="CDD" id="cd00082">
    <property type="entry name" value="HisKA"/>
    <property type="match status" value="1"/>
</dbReference>
<dbReference type="PROSITE" id="PS50109">
    <property type="entry name" value="HIS_KIN"/>
    <property type="match status" value="1"/>
</dbReference>
<dbReference type="InterPro" id="IPR050351">
    <property type="entry name" value="BphY/WalK/GraS-like"/>
</dbReference>
<name>A0A363CWZ7_9BACT</name>
<evidence type="ECO:0000313" key="11">
    <source>
        <dbReference type="Proteomes" id="UP000251135"/>
    </source>
</evidence>
<evidence type="ECO:0000313" key="10">
    <source>
        <dbReference type="EMBL" id="PUE63589.1"/>
    </source>
</evidence>
<organism evidence="10 11">
    <name type="scientific">Arcobacter caeni</name>
    <dbReference type="NCBI Taxonomy" id="1912877"/>
    <lineage>
        <taxon>Bacteria</taxon>
        <taxon>Pseudomonadati</taxon>
        <taxon>Campylobacterota</taxon>
        <taxon>Epsilonproteobacteria</taxon>
        <taxon>Campylobacterales</taxon>
        <taxon>Arcobacteraceae</taxon>
        <taxon>Arcobacter</taxon>
    </lineage>
</organism>
<dbReference type="GO" id="GO:0004721">
    <property type="term" value="F:phosphoprotein phosphatase activity"/>
    <property type="evidence" value="ECO:0007669"/>
    <property type="project" value="TreeGrafter"/>
</dbReference>
<evidence type="ECO:0000256" key="7">
    <source>
        <dbReference type="SAM" id="Coils"/>
    </source>
</evidence>
<dbReference type="EMBL" id="MUXE01000018">
    <property type="protein sequence ID" value="PUE63589.1"/>
    <property type="molecule type" value="Genomic_DNA"/>
</dbReference>
<feature type="transmembrane region" description="Helical" evidence="8">
    <location>
        <begin position="301"/>
        <end position="320"/>
    </location>
</feature>
<dbReference type="InterPro" id="IPR003661">
    <property type="entry name" value="HisK_dim/P_dom"/>
</dbReference>
<keyword evidence="8" id="KW-0812">Transmembrane</keyword>
<evidence type="ECO:0000256" key="8">
    <source>
        <dbReference type="SAM" id="Phobius"/>
    </source>
</evidence>
<evidence type="ECO:0000256" key="3">
    <source>
        <dbReference type="ARBA" id="ARBA00022553"/>
    </source>
</evidence>
<dbReference type="PANTHER" id="PTHR45453">
    <property type="entry name" value="PHOSPHATE REGULON SENSOR PROTEIN PHOR"/>
    <property type="match status" value="1"/>
</dbReference>
<dbReference type="SUPFAM" id="SSF47384">
    <property type="entry name" value="Homodimeric domain of signal transducing histidine kinase"/>
    <property type="match status" value="1"/>
</dbReference>
<dbReference type="EC" id="2.7.13.3" evidence="2"/>
<dbReference type="InterPro" id="IPR003594">
    <property type="entry name" value="HATPase_dom"/>
</dbReference>
<accession>A0A363CWZ7</accession>
<keyword evidence="3" id="KW-0597">Phosphoprotein</keyword>
<keyword evidence="5" id="KW-0418">Kinase</keyword>
<keyword evidence="8" id="KW-0472">Membrane</keyword>
<sequence>MKKLIPKSSTILFFIIFLFLLLNFISYKLLLKNLYDNHTKNQEITFYKIQKETNILLTKVLYKYSNQKEVLLRKHKEVLDYLGKNSYNDSLDEISKIINKDEKNNSFNIYITDENLVIKNTTYKPDINFDLSFAKDLFEQHKKANIIGISPPVFEMYSLKFFSYTDSFLAKTDKRILQVSYTYNELEEDLKKLQDLLNSNQDIKSSNAYVVFNDGYVGDFIFKSLKSYKPTLDDITARINKGKELSSNINEDEYITNYFKKDNIEYKVSYLAEKSPIFDEAKVIFSIVFDEDEFNNNIFKLNLAILLISVIGIITIFIIYKVRYEENLLKYKDKFIEHSVHEIKTPLSIINLNVQLRNKTSGEDKYSKKIEGALKTLENSYEDMTFLHTKNKIDYVIENLNLEDILKNRIKYFNVIATTQNRQLELIINKNIFFNISKIELHRLIDNNLSNAIKYSKVGSNIKIVLSNNILEFHSFGNPIRNTKNIFKRYVRENENARGHGLGLAIIKDICKKYKIKIDVKYENNQNIFSYIFICHTNDTK</sequence>
<dbReference type="GO" id="GO:0000155">
    <property type="term" value="F:phosphorelay sensor kinase activity"/>
    <property type="evidence" value="ECO:0007669"/>
    <property type="project" value="InterPro"/>
</dbReference>
<dbReference type="SMART" id="SM00387">
    <property type="entry name" value="HATPase_c"/>
    <property type="match status" value="1"/>
</dbReference>
<dbReference type="GO" id="GO:0005886">
    <property type="term" value="C:plasma membrane"/>
    <property type="evidence" value="ECO:0007669"/>
    <property type="project" value="TreeGrafter"/>
</dbReference>
<keyword evidence="7" id="KW-0175">Coiled coil</keyword>
<dbReference type="InterPro" id="IPR036097">
    <property type="entry name" value="HisK_dim/P_sf"/>
</dbReference>
<feature type="coiled-coil region" evidence="7">
    <location>
        <begin position="176"/>
        <end position="203"/>
    </location>
</feature>
<comment type="catalytic activity">
    <reaction evidence="1">
        <text>ATP + protein L-histidine = ADP + protein N-phospho-L-histidine.</text>
        <dbReference type="EC" id="2.7.13.3"/>
    </reaction>
</comment>
<keyword evidence="11" id="KW-1185">Reference proteome</keyword>
<evidence type="ECO:0000256" key="1">
    <source>
        <dbReference type="ARBA" id="ARBA00000085"/>
    </source>
</evidence>
<dbReference type="AlphaFoldDB" id="A0A363CWZ7"/>
<dbReference type="Pfam" id="PF02518">
    <property type="entry name" value="HATPase_c"/>
    <property type="match status" value="1"/>
</dbReference>
<dbReference type="GO" id="GO:0016036">
    <property type="term" value="P:cellular response to phosphate starvation"/>
    <property type="evidence" value="ECO:0007669"/>
    <property type="project" value="TreeGrafter"/>
</dbReference>
<feature type="transmembrane region" description="Helical" evidence="8">
    <location>
        <begin position="12"/>
        <end position="31"/>
    </location>
</feature>
<keyword evidence="4" id="KW-0808">Transferase</keyword>
<dbReference type="InterPro" id="IPR005467">
    <property type="entry name" value="His_kinase_dom"/>
</dbReference>
<gene>
    <name evidence="10" type="ORF">B0174_10575</name>
</gene>
<evidence type="ECO:0000256" key="5">
    <source>
        <dbReference type="ARBA" id="ARBA00022777"/>
    </source>
</evidence>
<evidence type="ECO:0000256" key="4">
    <source>
        <dbReference type="ARBA" id="ARBA00022679"/>
    </source>
</evidence>
<dbReference type="Gene3D" id="3.30.565.10">
    <property type="entry name" value="Histidine kinase-like ATPase, C-terminal domain"/>
    <property type="match status" value="1"/>
</dbReference>
<feature type="domain" description="Histidine kinase" evidence="9">
    <location>
        <begin position="338"/>
        <end position="520"/>
    </location>
</feature>
<evidence type="ECO:0000256" key="2">
    <source>
        <dbReference type="ARBA" id="ARBA00012438"/>
    </source>
</evidence>
<dbReference type="PANTHER" id="PTHR45453:SF1">
    <property type="entry name" value="PHOSPHATE REGULON SENSOR PROTEIN PHOR"/>
    <property type="match status" value="1"/>
</dbReference>
<evidence type="ECO:0000256" key="6">
    <source>
        <dbReference type="ARBA" id="ARBA00023012"/>
    </source>
</evidence>
<evidence type="ECO:0000259" key="9">
    <source>
        <dbReference type="PROSITE" id="PS50109"/>
    </source>
</evidence>
<proteinExistence type="predicted"/>
<dbReference type="InterPro" id="IPR036890">
    <property type="entry name" value="HATPase_C_sf"/>
</dbReference>
<keyword evidence="8" id="KW-1133">Transmembrane helix</keyword>
<protein>
    <recommendedName>
        <fullName evidence="2">histidine kinase</fullName>
        <ecNumber evidence="2">2.7.13.3</ecNumber>
    </recommendedName>
</protein>
<comment type="caution">
    <text evidence="10">The sequence shown here is derived from an EMBL/GenBank/DDBJ whole genome shotgun (WGS) entry which is preliminary data.</text>
</comment>
<dbReference type="Gene3D" id="1.10.287.130">
    <property type="match status" value="1"/>
</dbReference>
<keyword evidence="6" id="KW-0902">Two-component regulatory system</keyword>